<protein>
    <submittedName>
        <fullName evidence="1">Uncharacterized protein</fullName>
    </submittedName>
</protein>
<name>A0A2C6KNY5_9APIC</name>
<dbReference type="EMBL" id="MIGC01004308">
    <property type="protein sequence ID" value="PHJ18225.1"/>
    <property type="molecule type" value="Genomic_DNA"/>
</dbReference>
<dbReference type="AlphaFoldDB" id="A0A2C6KNY5"/>
<keyword evidence="2" id="KW-1185">Reference proteome</keyword>
<evidence type="ECO:0000313" key="2">
    <source>
        <dbReference type="Proteomes" id="UP000221165"/>
    </source>
</evidence>
<dbReference type="GeneID" id="94431301"/>
<dbReference type="Proteomes" id="UP000221165">
    <property type="component" value="Unassembled WGS sequence"/>
</dbReference>
<dbReference type="VEuPathDB" id="ToxoDB:CSUI_007949"/>
<gene>
    <name evidence="1" type="ORF">CSUI_007949</name>
</gene>
<sequence>MGSGLYSETPPTHPTLRKAAPFIGEEEQQQILLLLNTPRTLRLLSFSLSSRIRRRGFPKRCSWSEKKEEKESLVSESRETHPLRERRRSFLLLVLFPAVSFREEEEKRKQESEKRKGEILVIFCPCSRERKRG</sequence>
<evidence type="ECO:0000313" key="1">
    <source>
        <dbReference type="EMBL" id="PHJ18225.1"/>
    </source>
</evidence>
<reference evidence="1 2" key="1">
    <citation type="journal article" date="2017" name="Int. J. Parasitol.">
        <title>The genome of the protozoan parasite Cystoisospora suis and a reverse vaccinology approach to identify vaccine candidates.</title>
        <authorList>
            <person name="Palmieri N."/>
            <person name="Shrestha A."/>
            <person name="Ruttkowski B."/>
            <person name="Beck T."/>
            <person name="Vogl C."/>
            <person name="Tomley F."/>
            <person name="Blake D.P."/>
            <person name="Joachim A."/>
        </authorList>
    </citation>
    <scope>NUCLEOTIDE SEQUENCE [LARGE SCALE GENOMIC DNA]</scope>
    <source>
        <strain evidence="1 2">Wien I</strain>
    </source>
</reference>
<organism evidence="1 2">
    <name type="scientific">Cystoisospora suis</name>
    <dbReference type="NCBI Taxonomy" id="483139"/>
    <lineage>
        <taxon>Eukaryota</taxon>
        <taxon>Sar</taxon>
        <taxon>Alveolata</taxon>
        <taxon>Apicomplexa</taxon>
        <taxon>Conoidasida</taxon>
        <taxon>Coccidia</taxon>
        <taxon>Eucoccidiorida</taxon>
        <taxon>Eimeriorina</taxon>
        <taxon>Sarcocystidae</taxon>
        <taxon>Cystoisospora</taxon>
    </lineage>
</organism>
<proteinExistence type="predicted"/>
<accession>A0A2C6KNY5</accession>
<dbReference type="RefSeq" id="XP_067919934.1">
    <property type="nucleotide sequence ID" value="XM_068068090.1"/>
</dbReference>
<comment type="caution">
    <text evidence="1">The sequence shown here is derived from an EMBL/GenBank/DDBJ whole genome shotgun (WGS) entry which is preliminary data.</text>
</comment>